<dbReference type="SUPFAM" id="SSF48264">
    <property type="entry name" value="Cytochrome P450"/>
    <property type="match status" value="1"/>
</dbReference>
<dbReference type="Pfam" id="PF00067">
    <property type="entry name" value="p450"/>
    <property type="match status" value="1"/>
</dbReference>
<evidence type="ECO:0000256" key="1">
    <source>
        <dbReference type="ARBA" id="ARBA00010617"/>
    </source>
</evidence>
<proteinExistence type="inferred from homology"/>
<accession>A0ABW5GRA0</accession>
<keyword evidence="3" id="KW-1185">Reference proteome</keyword>
<reference evidence="3" key="1">
    <citation type="journal article" date="2019" name="Int. J. Syst. Evol. Microbiol.">
        <title>The Global Catalogue of Microorganisms (GCM) 10K type strain sequencing project: providing services to taxonomists for standard genome sequencing and annotation.</title>
        <authorList>
            <consortium name="The Broad Institute Genomics Platform"/>
            <consortium name="The Broad Institute Genome Sequencing Center for Infectious Disease"/>
            <person name="Wu L."/>
            <person name="Ma J."/>
        </authorList>
    </citation>
    <scope>NUCLEOTIDE SEQUENCE [LARGE SCALE GENOMIC DNA]</scope>
    <source>
        <strain evidence="3">CGMCC 4.7643</strain>
    </source>
</reference>
<dbReference type="Proteomes" id="UP001597419">
    <property type="component" value="Unassembled WGS sequence"/>
</dbReference>
<name>A0ABW5GRA0_9PSEU</name>
<dbReference type="PRINTS" id="PR00359">
    <property type="entry name" value="BP450"/>
</dbReference>
<comment type="caution">
    <text evidence="2">The sequence shown here is derived from an EMBL/GenBank/DDBJ whole genome shotgun (WGS) entry which is preliminary data.</text>
</comment>
<dbReference type="RefSeq" id="WP_345391735.1">
    <property type="nucleotide sequence ID" value="NZ_BAABHG010000005.1"/>
</dbReference>
<gene>
    <name evidence="2" type="ORF">ACFSYJ_32330</name>
</gene>
<dbReference type="PANTHER" id="PTHR46696">
    <property type="entry name" value="P450, PUTATIVE (EUROFUNG)-RELATED"/>
    <property type="match status" value="1"/>
</dbReference>
<sequence>MIGIELPVIDVTDPAVLLDPFAAYREARERAPLARLAIPGMGEMWAVTRHAEARAMLTDARFAPNSGSYLTPPGVPEDCRAYLRTMQEKDGPEHARLRGLVAPAFTARRALAFRPKMTRIVENLLDALPAAGPVDLVADFAKPLPMDVICELVGVPAADRPQWREYGALVADGSGRGFAEAIPGIVNDARALVASRRAEPADDLVSELIEAQAEDGDRLSDVELVTLVWHLVLAGQTPANLIANGVAALFAHPEQLAALRADEGLAAGAVDELMRWCGPQLLTTPRFTAGDVEFGGTVIPGGTPVTAAIVSANRDPRVFADPDRLEITRRGAGAHLGFAHGPHFCLAAALARVETEVALTGLFRRFPRLAPAVPVGDLRRTPDPGTWRLGELPVTR</sequence>
<dbReference type="EMBL" id="JBHUKU010000020">
    <property type="protein sequence ID" value="MFD2463339.1"/>
    <property type="molecule type" value="Genomic_DNA"/>
</dbReference>
<dbReference type="InterPro" id="IPR002397">
    <property type="entry name" value="Cyt_P450_B"/>
</dbReference>
<dbReference type="Gene3D" id="1.10.630.10">
    <property type="entry name" value="Cytochrome P450"/>
    <property type="match status" value="1"/>
</dbReference>
<organism evidence="2 3">
    <name type="scientific">Amycolatopsis samaneae</name>
    <dbReference type="NCBI Taxonomy" id="664691"/>
    <lineage>
        <taxon>Bacteria</taxon>
        <taxon>Bacillati</taxon>
        <taxon>Actinomycetota</taxon>
        <taxon>Actinomycetes</taxon>
        <taxon>Pseudonocardiales</taxon>
        <taxon>Pseudonocardiaceae</taxon>
        <taxon>Amycolatopsis</taxon>
    </lineage>
</organism>
<protein>
    <submittedName>
        <fullName evidence="2">Cytochrome P450</fullName>
    </submittedName>
</protein>
<dbReference type="InterPro" id="IPR001128">
    <property type="entry name" value="Cyt_P450"/>
</dbReference>
<dbReference type="PANTHER" id="PTHR46696:SF1">
    <property type="entry name" value="CYTOCHROME P450 YJIB-RELATED"/>
    <property type="match status" value="1"/>
</dbReference>
<evidence type="ECO:0000313" key="2">
    <source>
        <dbReference type="EMBL" id="MFD2463339.1"/>
    </source>
</evidence>
<dbReference type="CDD" id="cd11029">
    <property type="entry name" value="CYP107-like"/>
    <property type="match status" value="1"/>
</dbReference>
<evidence type="ECO:0000313" key="3">
    <source>
        <dbReference type="Proteomes" id="UP001597419"/>
    </source>
</evidence>
<comment type="similarity">
    <text evidence="1">Belongs to the cytochrome P450 family.</text>
</comment>
<dbReference type="InterPro" id="IPR036396">
    <property type="entry name" value="Cyt_P450_sf"/>
</dbReference>